<feature type="compositionally biased region" description="Low complexity" evidence="1">
    <location>
        <begin position="353"/>
        <end position="398"/>
    </location>
</feature>
<dbReference type="InParanoid" id="A0A6P7LNC6"/>
<gene>
    <name evidence="3" type="primary">snapc2</name>
</gene>
<protein>
    <submittedName>
        <fullName evidence="3">snRNA-activating protein complex subunit 2</fullName>
    </submittedName>
</protein>
<proteinExistence type="predicted"/>
<dbReference type="CTD" id="6618"/>
<dbReference type="KEGG" id="bspl:114849254"/>
<dbReference type="Pfam" id="PF11035">
    <property type="entry name" value="SNAPC2"/>
    <property type="match status" value="1"/>
</dbReference>
<dbReference type="GeneID" id="114849254"/>
<dbReference type="PANTHER" id="PTHR15132:SF1">
    <property type="entry name" value="SNRNA-ACTIVATING PROTEIN COMPLEX SUBUNIT 2"/>
    <property type="match status" value="1"/>
</dbReference>
<dbReference type="PANTHER" id="PTHR15132">
    <property type="entry name" value="SNRNA-ACTIVATING PROTEIN COMPLEX SUBUNIT 2"/>
    <property type="match status" value="1"/>
</dbReference>
<evidence type="ECO:0000313" key="3">
    <source>
        <dbReference type="RefSeq" id="XP_028996306.1"/>
    </source>
</evidence>
<reference evidence="3" key="1">
    <citation type="submission" date="2025-08" db="UniProtKB">
        <authorList>
            <consortium name="RefSeq"/>
        </authorList>
    </citation>
    <scope>IDENTIFICATION</scope>
</reference>
<evidence type="ECO:0000256" key="1">
    <source>
        <dbReference type="SAM" id="MobiDB-lite"/>
    </source>
</evidence>
<feature type="region of interest" description="Disordered" evidence="1">
    <location>
        <begin position="353"/>
        <end position="399"/>
    </location>
</feature>
<feature type="region of interest" description="Disordered" evidence="1">
    <location>
        <begin position="141"/>
        <end position="185"/>
    </location>
</feature>
<keyword evidence="2" id="KW-1185">Reference proteome</keyword>
<dbReference type="OrthoDB" id="5990578at2759"/>
<dbReference type="InterPro" id="IPR021281">
    <property type="entry name" value="SNAPC2"/>
</dbReference>
<dbReference type="Proteomes" id="UP000515150">
    <property type="component" value="Chromosome 2"/>
</dbReference>
<feature type="region of interest" description="Disordered" evidence="1">
    <location>
        <begin position="501"/>
        <end position="556"/>
    </location>
</feature>
<organism evidence="2 3">
    <name type="scientific">Betta splendens</name>
    <name type="common">Siamese fighting fish</name>
    <dbReference type="NCBI Taxonomy" id="158456"/>
    <lineage>
        <taxon>Eukaryota</taxon>
        <taxon>Metazoa</taxon>
        <taxon>Chordata</taxon>
        <taxon>Craniata</taxon>
        <taxon>Vertebrata</taxon>
        <taxon>Euteleostomi</taxon>
        <taxon>Actinopterygii</taxon>
        <taxon>Neopterygii</taxon>
        <taxon>Teleostei</taxon>
        <taxon>Neoteleostei</taxon>
        <taxon>Acanthomorphata</taxon>
        <taxon>Anabantaria</taxon>
        <taxon>Anabantiformes</taxon>
        <taxon>Anabantoidei</taxon>
        <taxon>Osphronemidae</taxon>
        <taxon>Betta</taxon>
    </lineage>
</organism>
<feature type="compositionally biased region" description="Polar residues" evidence="1">
    <location>
        <begin position="501"/>
        <end position="513"/>
    </location>
</feature>
<evidence type="ECO:0000313" key="2">
    <source>
        <dbReference type="Proteomes" id="UP000515150"/>
    </source>
</evidence>
<accession>A0A6P7LNC6</accession>
<dbReference type="GO" id="GO:0016604">
    <property type="term" value="C:nuclear body"/>
    <property type="evidence" value="ECO:0007669"/>
    <property type="project" value="TreeGrafter"/>
</dbReference>
<dbReference type="GO" id="GO:0009301">
    <property type="term" value="P:snRNA transcription"/>
    <property type="evidence" value="ECO:0007669"/>
    <property type="project" value="InterPro"/>
</dbReference>
<dbReference type="FunCoup" id="A0A6P7LNC6">
    <property type="interactions" value="1029"/>
</dbReference>
<dbReference type="RefSeq" id="XP_028996306.1">
    <property type="nucleotide sequence ID" value="XM_029140473.3"/>
</dbReference>
<dbReference type="AlphaFoldDB" id="A0A6P7LNC6"/>
<name>A0A6P7LNC6_BETSP</name>
<dbReference type="GO" id="GO:0016251">
    <property type="term" value="F:RNA polymerase II general transcription initiation factor activity"/>
    <property type="evidence" value="ECO:0007669"/>
    <property type="project" value="InterPro"/>
</dbReference>
<sequence length="572" mass="61337">MKPPPRKRTKRTVYSFPEPVTTTKVDLKWKRGEQRKLLYALKRLWKNEGGNSEINYATLKKSVPTRSASEIQSFVESLKDKVISSVSIELKKKDLEDKKAAKPIELWTEMASSIAGKHEAMIFAAFSQMLTVASTEPDTLRHCDPPQVYRPPSDESRPVGRTVPFRPLPRSPVQAKLPGTSTSSPLVVKTQDATKGPIIALQTPTQVVSEQNIKQVPPQQQPSTITLSLPAATSKQLDVAEVVTEPYSASQIVKPVTSPGTPNCSCTAVGETQEKDSFTHLQPGSLCSSCTSKLPSCGPQTSPCSLVTNITPGFSTTATSTVPSSTTIAPASSTATSTVASSTTFAPGFTTATPTVPSSTTITPASSTATSTVPSSSFTTSTCSDTSSAPPLSTPATPLHDKCGRTSKCASEDIPRTFGVKFIVDFEKIYHFLSVISKPNMDCQLTPMESAIVLDLLMSLPEEVPLLDCDELQKHFVQVYRCLSAPADSKISRERLKNLRDSLSGQTDAQAGASSARPDTDSGGETLQANEAEHQGASGGNNADNQPGEADLMEPWPLLNPFLVPLKLLKRK</sequence>